<dbReference type="InterPro" id="IPR000891">
    <property type="entry name" value="PYR_CT"/>
</dbReference>
<evidence type="ECO:0000313" key="3">
    <source>
        <dbReference type="EMBL" id="EEG35939.1"/>
    </source>
</evidence>
<organism evidence="3 4">
    <name type="scientific">Anaerobutyricum hallii DSM 3353</name>
    <dbReference type="NCBI Taxonomy" id="411469"/>
    <lineage>
        <taxon>Bacteria</taxon>
        <taxon>Bacillati</taxon>
        <taxon>Bacillota</taxon>
        <taxon>Clostridia</taxon>
        <taxon>Lachnospirales</taxon>
        <taxon>Lachnospiraceae</taxon>
        <taxon>Anaerobutyricum</taxon>
    </lineage>
</organism>
<reference evidence="3 4" key="1">
    <citation type="submission" date="2009-01" db="EMBL/GenBank/DDBJ databases">
        <authorList>
            <person name="Fulton L."/>
            <person name="Clifton S."/>
            <person name="Fulton B."/>
            <person name="Xu J."/>
            <person name="Minx P."/>
            <person name="Pepin K.H."/>
            <person name="Johnson M."/>
            <person name="Bhonagiri V."/>
            <person name="Nash W.E."/>
            <person name="Mardis E.R."/>
            <person name="Wilson R.K."/>
        </authorList>
    </citation>
    <scope>NUCLEOTIDE SEQUENCE [LARGE SCALE GENOMIC DNA]</scope>
    <source>
        <strain evidence="3 4">DSM 3353</strain>
    </source>
</reference>
<dbReference type="CDD" id="cd07947">
    <property type="entry name" value="DRE_TIM_Re_CS"/>
    <property type="match status" value="1"/>
</dbReference>
<name>C0EXY4_9FIRM</name>
<dbReference type="Proteomes" id="UP000003174">
    <property type="component" value="Unassembled WGS sequence"/>
</dbReference>
<dbReference type="Pfam" id="PF00682">
    <property type="entry name" value="HMGL-like"/>
    <property type="match status" value="1"/>
</dbReference>
<dbReference type="EMBL" id="ACEP01000100">
    <property type="protein sequence ID" value="EEG35939.1"/>
    <property type="molecule type" value="Genomic_DNA"/>
</dbReference>
<evidence type="ECO:0000256" key="1">
    <source>
        <dbReference type="ARBA" id="ARBA00022679"/>
    </source>
</evidence>
<comment type="caution">
    <text evidence="3">The sequence shown here is derived from an EMBL/GenBank/DDBJ whole genome shotgun (WGS) entry which is preliminary data.</text>
</comment>
<reference evidence="3 4" key="2">
    <citation type="submission" date="2009-02" db="EMBL/GenBank/DDBJ databases">
        <title>Draft genome sequence of Eubacterium hallii (DSM 3353).</title>
        <authorList>
            <person name="Sudarsanam P."/>
            <person name="Ley R."/>
            <person name="Guruge J."/>
            <person name="Turnbaugh P.J."/>
            <person name="Mahowald M."/>
            <person name="Liep D."/>
            <person name="Gordon J."/>
        </authorList>
    </citation>
    <scope>NUCLEOTIDE SEQUENCE [LARGE SCALE GENOMIC DNA]</scope>
    <source>
        <strain evidence="3 4">DSM 3353</strain>
    </source>
</reference>
<evidence type="ECO:0000313" key="4">
    <source>
        <dbReference type="Proteomes" id="UP000003174"/>
    </source>
</evidence>
<dbReference type="AlphaFoldDB" id="C0EXY4"/>
<dbReference type="PANTHER" id="PTHR42880:SF1">
    <property type="entry name" value="ISOPROPYLMALATE_HOMOCITRATE_CITRAMALATE SYNTHASE FAMILY PROTEIN"/>
    <property type="match status" value="1"/>
</dbReference>
<gene>
    <name evidence="3" type="ORF">EUBHAL_02285</name>
</gene>
<feature type="domain" description="Pyruvate carboxyltransferase" evidence="2">
    <location>
        <begin position="71"/>
        <end position="341"/>
    </location>
</feature>
<evidence type="ECO:0000259" key="2">
    <source>
        <dbReference type="PROSITE" id="PS50991"/>
    </source>
</evidence>
<dbReference type="SUPFAM" id="SSF51569">
    <property type="entry name" value="Aldolase"/>
    <property type="match status" value="1"/>
</dbReference>
<accession>C0EXY4</accession>
<sequence>MNKRNGERTMEMDNRSVRLNKKSNLLKLDEYMYPLVDTDKPNVFRNLFPYEEVPKIAFNDRIVPHEMPEDIWITDTTFRDGQQSRTPYSTDQIVHIYDAFHRLGGPKGIIRQCEFFLYSKKDRDAVYKCMEKGYKFPEITSWIRASKKDFELVKEIGLKETGILVSCSDYHIFYKMKMTRKQALEHYLGVVRECLETGISPRCHLEDITRSDIYGFVIPFCLELMKLKDEYGIPVKIRACDTMGYGVNFPGAVIPRSVPGIIYGLKEHAGVPSELLEWHGHNDFYKAVNNSTTAWLYGASAVNSALFGIGERTGNTPLEAMVFEYAQLRGTLDGMDTTVITELAEYYEKEIGYHIPERTPFVGKNFNVTRAGIHADGLLKNEEIYNIFDTDKLLNRPVLVAVSNTSGLAGIAHWMNTYYRLKGDKAVDKKSPLVEEVKKWVDKEYETGRVTAITDSELEKVIKESSEKLGINF</sequence>
<protein>
    <submittedName>
        <fullName evidence="3">HMGL-like protein</fullName>
    </submittedName>
</protein>
<dbReference type="PANTHER" id="PTHR42880">
    <property type="entry name" value="HOMOCITRATE SYNTHASE"/>
    <property type="match status" value="1"/>
</dbReference>
<dbReference type="eggNOG" id="COG0119">
    <property type="taxonomic scope" value="Bacteria"/>
</dbReference>
<dbReference type="GO" id="GO:0016740">
    <property type="term" value="F:transferase activity"/>
    <property type="evidence" value="ECO:0007669"/>
    <property type="project" value="UniProtKB-KW"/>
</dbReference>
<dbReference type="PROSITE" id="PS50991">
    <property type="entry name" value="PYR_CT"/>
    <property type="match status" value="1"/>
</dbReference>
<keyword evidence="1" id="KW-0808">Transferase</keyword>
<dbReference type="Gene3D" id="3.20.20.70">
    <property type="entry name" value="Aldolase class I"/>
    <property type="match status" value="1"/>
</dbReference>
<proteinExistence type="predicted"/>
<dbReference type="InterPro" id="IPR013785">
    <property type="entry name" value="Aldolase_TIM"/>
</dbReference>